<dbReference type="EMBL" id="RPOK01000004">
    <property type="protein sequence ID" value="RPJ65982.1"/>
    <property type="molecule type" value="Genomic_DNA"/>
</dbReference>
<dbReference type="Proteomes" id="UP000275281">
    <property type="component" value="Unassembled WGS sequence"/>
</dbReference>
<dbReference type="OrthoDB" id="9893205at2"/>
<sequence>MDIQSKFASASLFQYLENNQPGDSSRLDAIVSKSRNDTRQQVNDIEQSTRSFDSIEQMVDKITSGKANLSQEAIDDMFAFYYEQVSSEVEGLAKRFGVSELPPFGFDSGQMQATTPDNITKGQQRLLDYFERDSRLSERLSRLQGLTQLRELSASHQYANQLQQSGMSDNQVENYVLSSRAAVLENNSFTIKIGRLVPDNLGIAAEAQRRVSQLSSPLLYGTDSCNSLMVFALRCGEPVFRANQA</sequence>
<dbReference type="RefSeq" id="WP_124028613.1">
    <property type="nucleotide sequence ID" value="NZ_JBHRSN010000007.1"/>
</dbReference>
<name>A0A3N5XYD2_9ALTE</name>
<organism evidence="1 2">
    <name type="scientific">Alteromonas sediminis</name>
    <dbReference type="NCBI Taxonomy" id="2259342"/>
    <lineage>
        <taxon>Bacteria</taxon>
        <taxon>Pseudomonadati</taxon>
        <taxon>Pseudomonadota</taxon>
        <taxon>Gammaproteobacteria</taxon>
        <taxon>Alteromonadales</taxon>
        <taxon>Alteromonadaceae</taxon>
        <taxon>Alteromonas/Salinimonas group</taxon>
        <taxon>Alteromonas</taxon>
    </lineage>
</organism>
<accession>A0A3N5XYD2</accession>
<reference evidence="1 2" key="1">
    <citation type="submission" date="2018-11" db="EMBL/GenBank/DDBJ databases">
        <authorList>
            <person name="Ye M.-Q."/>
            <person name="Du Z.-J."/>
        </authorList>
    </citation>
    <scope>NUCLEOTIDE SEQUENCE [LARGE SCALE GENOMIC DNA]</scope>
    <source>
        <strain evidence="1 2">U0105</strain>
    </source>
</reference>
<keyword evidence="2" id="KW-1185">Reference proteome</keyword>
<comment type="caution">
    <text evidence="1">The sequence shown here is derived from an EMBL/GenBank/DDBJ whole genome shotgun (WGS) entry which is preliminary data.</text>
</comment>
<dbReference type="AlphaFoldDB" id="A0A3N5XYD2"/>
<evidence type="ECO:0000313" key="1">
    <source>
        <dbReference type="EMBL" id="RPJ65982.1"/>
    </source>
</evidence>
<evidence type="ECO:0000313" key="2">
    <source>
        <dbReference type="Proteomes" id="UP000275281"/>
    </source>
</evidence>
<gene>
    <name evidence="1" type="ORF">DRW07_14340</name>
</gene>
<proteinExistence type="predicted"/>
<protein>
    <submittedName>
        <fullName evidence="1">Uncharacterized protein</fullName>
    </submittedName>
</protein>